<protein>
    <recommendedName>
        <fullName evidence="3">maltose alpha-D-glucosyltransferase</fullName>
        <ecNumber evidence="3">5.4.99.16</ecNumber>
    </recommendedName>
    <alternativeName>
        <fullName evidence="7">Maltose alpha-D-glucosyltransferase</fullName>
    </alternativeName>
</protein>
<dbReference type="InterPro" id="IPR017853">
    <property type="entry name" value="GH"/>
</dbReference>
<name>A0A7U7G8D0_9GAMM</name>
<comment type="similarity">
    <text evidence="2">Belongs to the glycosyl hydrolase 13 family. TreS subfamily.</text>
</comment>
<dbReference type="GO" id="GO:0047471">
    <property type="term" value="F:maltose alpha-D-glucosyltransferase activity"/>
    <property type="evidence" value="ECO:0007669"/>
    <property type="project" value="UniProtKB-EC"/>
</dbReference>
<evidence type="ECO:0000313" key="9">
    <source>
        <dbReference type="EMBL" id="CDH43366.1"/>
    </source>
</evidence>
<dbReference type="PANTHER" id="PTHR10357:SF219">
    <property type="entry name" value="MALTOSE ALPHA-D-GLUCOSYLTRANSFERASE"/>
    <property type="match status" value="1"/>
</dbReference>
<accession>A0A7U7G8D0</accession>
<dbReference type="SUPFAM" id="SSF51445">
    <property type="entry name" value="(Trans)glycosidases"/>
    <property type="match status" value="1"/>
</dbReference>
<dbReference type="NCBIfam" id="TIGR02457">
    <property type="entry name" value="TreS_Cterm"/>
    <property type="match status" value="1"/>
</dbReference>
<evidence type="ECO:0000256" key="5">
    <source>
        <dbReference type="ARBA" id="ARBA00022837"/>
    </source>
</evidence>
<dbReference type="InterPro" id="IPR012811">
    <property type="entry name" value="TreS_maltokin_C_dom"/>
</dbReference>
<dbReference type="AlphaFoldDB" id="A0A7U7G8D0"/>
<dbReference type="CDD" id="cd11334">
    <property type="entry name" value="AmyAc_TreS"/>
    <property type="match status" value="1"/>
</dbReference>
<dbReference type="Gene3D" id="3.90.1200.10">
    <property type="match status" value="1"/>
</dbReference>
<dbReference type="PANTHER" id="PTHR10357">
    <property type="entry name" value="ALPHA-AMYLASE FAMILY MEMBER"/>
    <property type="match status" value="1"/>
</dbReference>
<keyword evidence="6 9" id="KW-0413">Isomerase</keyword>
<keyword evidence="4" id="KW-0479">Metal-binding</keyword>
<dbReference type="InterPro" id="IPR032091">
    <property type="entry name" value="Malt_amylase-like_C"/>
</dbReference>
<dbReference type="GO" id="GO:0046872">
    <property type="term" value="F:metal ion binding"/>
    <property type="evidence" value="ECO:0007669"/>
    <property type="project" value="UniProtKB-KW"/>
</dbReference>
<dbReference type="EMBL" id="CBTK010000024">
    <property type="protein sequence ID" value="CDH43366.1"/>
    <property type="molecule type" value="Genomic_DNA"/>
</dbReference>
<evidence type="ECO:0000259" key="8">
    <source>
        <dbReference type="SMART" id="SM00642"/>
    </source>
</evidence>
<comment type="caution">
    <text evidence="9">The sequence shown here is derived from an EMBL/GenBank/DDBJ whole genome shotgun (WGS) entry which is preliminary data.</text>
</comment>
<dbReference type="InterPro" id="IPR006047">
    <property type="entry name" value="GH13_cat_dom"/>
</dbReference>
<proteinExistence type="inferred from homology"/>
<evidence type="ECO:0000256" key="4">
    <source>
        <dbReference type="ARBA" id="ARBA00022723"/>
    </source>
</evidence>
<dbReference type="SUPFAM" id="SSF51011">
    <property type="entry name" value="Glycosyl hydrolase domain"/>
    <property type="match status" value="1"/>
</dbReference>
<dbReference type="InterPro" id="IPR012810">
    <property type="entry name" value="TreS/a-amylase_N"/>
</dbReference>
<dbReference type="RefSeq" id="WP_051497292.1">
    <property type="nucleotide sequence ID" value="NZ_CBTK010000024.1"/>
</dbReference>
<keyword evidence="10" id="KW-1185">Reference proteome</keyword>
<evidence type="ECO:0000256" key="1">
    <source>
        <dbReference type="ARBA" id="ARBA00001595"/>
    </source>
</evidence>
<keyword evidence="5" id="KW-0106">Calcium</keyword>
<dbReference type="InterPro" id="IPR011009">
    <property type="entry name" value="Kinase-like_dom_sf"/>
</dbReference>
<dbReference type="SMART" id="SM00642">
    <property type="entry name" value="Aamy"/>
    <property type="match status" value="1"/>
</dbReference>
<dbReference type="OrthoDB" id="9805159at2"/>
<dbReference type="Gene3D" id="2.60.40.1180">
    <property type="entry name" value="Golgi alpha-mannosidase II"/>
    <property type="match status" value="1"/>
</dbReference>
<dbReference type="Pfam" id="PF00128">
    <property type="entry name" value="Alpha-amylase"/>
    <property type="match status" value="1"/>
</dbReference>
<dbReference type="Proteomes" id="UP000019184">
    <property type="component" value="Unassembled WGS sequence"/>
</dbReference>
<gene>
    <name evidence="9" type="primary">treS</name>
    <name evidence="9" type="ORF">BN874_120017</name>
</gene>
<evidence type="ECO:0000256" key="3">
    <source>
        <dbReference type="ARBA" id="ARBA00012619"/>
    </source>
</evidence>
<evidence type="ECO:0000256" key="6">
    <source>
        <dbReference type="ARBA" id="ARBA00023235"/>
    </source>
</evidence>
<comment type="catalytic activity">
    <reaction evidence="1">
        <text>D-maltose = alpha,alpha-trehalose</text>
        <dbReference type="Rhea" id="RHEA:15145"/>
        <dbReference type="ChEBI" id="CHEBI:16551"/>
        <dbReference type="ChEBI" id="CHEBI:17306"/>
        <dbReference type="EC" id="5.4.99.16"/>
    </reaction>
</comment>
<organism evidence="9 10">
    <name type="scientific">Candidatus Contendobacter odensis Run_B_J11</name>
    <dbReference type="NCBI Taxonomy" id="1400861"/>
    <lineage>
        <taxon>Bacteria</taxon>
        <taxon>Pseudomonadati</taxon>
        <taxon>Pseudomonadota</taxon>
        <taxon>Gammaproteobacteria</taxon>
        <taxon>Candidatus Competibacteraceae</taxon>
        <taxon>Candidatus Contendibacter</taxon>
    </lineage>
</organism>
<dbReference type="EC" id="5.4.99.16" evidence="3"/>
<dbReference type="SUPFAM" id="SSF56112">
    <property type="entry name" value="Protein kinase-like (PK-like)"/>
    <property type="match status" value="1"/>
</dbReference>
<dbReference type="InterPro" id="IPR013780">
    <property type="entry name" value="Glyco_hydro_b"/>
</dbReference>
<dbReference type="Gene3D" id="3.90.400.10">
    <property type="entry name" value="Oligo-1,6-glucosidase, Domain 2"/>
    <property type="match status" value="1"/>
</dbReference>
<dbReference type="GO" id="GO:0005975">
    <property type="term" value="P:carbohydrate metabolic process"/>
    <property type="evidence" value="ECO:0007669"/>
    <property type="project" value="InterPro"/>
</dbReference>
<sequence length="1132" mass="129219">MVRNPNKGWIGVEDPLWYKDAIVYQLHVKAFGDSSQDGFGDFLGLIQRLDYLQELGVDTLWLMPFYPSPMRDDGYDISDYQNVHPDYGTLADFRAFVRAAHARGLKIITELVINHTSDQHPWFQAARRAPRGSPERNFYVWSDDDQKFPETRIIFTDTETSNWAWDPVAQQYYWHRFFSHQPDLNHNNPAVVKAVIKIMRFWLDLGVDGLRLDAIPYLCVREGTANENLLETHTVIKQMRAVVDAHYRSRMFLAEANQWPEDVSDYFGDGDECHMAYHFPLMPRMFMAIAQEDRHPVVDILEQTPSIPDPCQWAIFLRNHDELTLEMVTDRERDYMYRTYAADPRMRVNVGIRRRLAPLLDNDPAKIKLMNSLLLSMPGTPILYYGDEIGMGDNIYLGDRNGVRTPMQWSPDRNAGFSNADPQRLYLPPIMDPIYGYEAVNVEAQQREPASLLNWTRRLLAVRRSCQAFGRGRLELLRPGNRKILVYTRSYADEVVLCVANLSRAAQPVELDLKQYKGLVPVEMLGQTPFPPIGELPYLLTLSRQGFYWFRLTKAAPPVWHEGTLPGLELRVLVLFQGWKSFFVDEVEPRRRAMAATLHERLIRRILPDFLPTQRWFAGKGGKIERVEFEKYAIWADRSEWLLARARVWMVGRAEPQDYALPLALAWEEDGDEKLRPLWPYTLARVRSKARTGLLYGAFADELFCQTLIKMIARGARVPLGQGWLRFSVTPAFAELAGDAPEVLPVKRLALDSSNTTLAIGERLLMKGYRRLQSGISPELEMGRFLTEIAFPNIAPLAGALEYEDEAGDSITLVLLQGFVANQGDAWGYTQDYLKRFLTDCLEQPDRIREAGGNTHTVYLLFATTLGQRTGELHRALAQTTGDPAFDPEPITAVDLSDWMDQIRGEVKTTFEQLEQSRHRLPELARSLAERVLTAQIGLPQAGRYASLATQVLESRGTVEARSAQIETLTPQAAKTRYHGDYHLGQVLVARDDVIIIDFEGEPSRSLAERRAKHSPLRDVVGMLRSFNYAAHAALRQATADGTCHWTELWPYLSAWEQQTRAAFLNAYVEAVGDSPGYPTDPDQVKILLELFTLEKACYELRYELDNRPDWVAIPLGGLCELFSLEAKDGPR</sequence>
<dbReference type="Gene3D" id="3.20.20.80">
    <property type="entry name" value="Glycosidases"/>
    <property type="match status" value="1"/>
</dbReference>
<evidence type="ECO:0000256" key="2">
    <source>
        <dbReference type="ARBA" id="ARBA00005496"/>
    </source>
</evidence>
<evidence type="ECO:0000256" key="7">
    <source>
        <dbReference type="ARBA" id="ARBA00031378"/>
    </source>
</evidence>
<dbReference type="Pfam" id="PF16657">
    <property type="entry name" value="Malt_amylase_C"/>
    <property type="match status" value="1"/>
</dbReference>
<dbReference type="FunFam" id="3.20.20.80:FF:000055">
    <property type="entry name" value="Trehalose synthase"/>
    <property type="match status" value="1"/>
</dbReference>
<feature type="domain" description="Glycosyl hydrolase family 13 catalytic" evidence="8">
    <location>
        <begin position="25"/>
        <end position="424"/>
    </location>
</feature>
<dbReference type="InterPro" id="IPR045857">
    <property type="entry name" value="O16G_dom_2"/>
</dbReference>
<dbReference type="NCBIfam" id="TIGR02456">
    <property type="entry name" value="treS_nterm"/>
    <property type="match status" value="1"/>
</dbReference>
<evidence type="ECO:0000313" key="10">
    <source>
        <dbReference type="Proteomes" id="UP000019184"/>
    </source>
</evidence>
<reference evidence="9 10" key="1">
    <citation type="journal article" date="2014" name="ISME J.">
        <title>Candidatus Competibacter-lineage genomes retrieved from metagenomes reveal functional metabolic diversity.</title>
        <authorList>
            <person name="McIlroy S.J."/>
            <person name="Albertsen M."/>
            <person name="Andresen E.K."/>
            <person name="Saunders A.M."/>
            <person name="Kristiansen R."/>
            <person name="Stokholm-Bjerregaard M."/>
            <person name="Nielsen K.L."/>
            <person name="Nielsen P.H."/>
        </authorList>
    </citation>
    <scope>NUCLEOTIDE SEQUENCE [LARGE SCALE GENOMIC DNA]</scope>
    <source>
        <strain evidence="9 10">Run_B_J11</strain>
    </source>
</reference>